<dbReference type="Gene3D" id="3.40.50.1820">
    <property type="entry name" value="alpha/beta hydrolase"/>
    <property type="match status" value="1"/>
</dbReference>
<evidence type="ECO:0000256" key="2">
    <source>
        <dbReference type="SAM" id="SignalP"/>
    </source>
</evidence>
<feature type="chain" id="PRO_5032665786" evidence="2">
    <location>
        <begin position="23"/>
        <end position="661"/>
    </location>
</feature>
<keyword evidence="5" id="KW-1185">Reference proteome</keyword>
<dbReference type="InterPro" id="IPR001375">
    <property type="entry name" value="Peptidase_S9_cat"/>
</dbReference>
<feature type="domain" description="Peptidase S9 prolyl oligopeptidase catalytic" evidence="3">
    <location>
        <begin position="454"/>
        <end position="659"/>
    </location>
</feature>
<dbReference type="SUPFAM" id="SSF53474">
    <property type="entry name" value="alpha/beta-Hydrolases"/>
    <property type="match status" value="1"/>
</dbReference>
<name>A0A844ZQY1_9SPHN</name>
<evidence type="ECO:0000256" key="1">
    <source>
        <dbReference type="ARBA" id="ARBA00022801"/>
    </source>
</evidence>
<dbReference type="Pfam" id="PF00326">
    <property type="entry name" value="Peptidase_S9"/>
    <property type="match status" value="1"/>
</dbReference>
<comment type="caution">
    <text evidence="4">The sequence shown here is derived from an EMBL/GenBank/DDBJ whole genome shotgun (WGS) entry which is preliminary data.</text>
</comment>
<dbReference type="GO" id="GO:0006508">
    <property type="term" value="P:proteolysis"/>
    <property type="evidence" value="ECO:0007669"/>
    <property type="project" value="InterPro"/>
</dbReference>
<feature type="signal peptide" evidence="2">
    <location>
        <begin position="1"/>
        <end position="22"/>
    </location>
</feature>
<dbReference type="AlphaFoldDB" id="A0A844ZQY1"/>
<gene>
    <name evidence="4" type="ORF">GRI41_04950</name>
</gene>
<dbReference type="PANTHER" id="PTHR42776:SF27">
    <property type="entry name" value="DIPEPTIDYL PEPTIDASE FAMILY MEMBER 6"/>
    <property type="match status" value="1"/>
</dbReference>
<proteinExistence type="predicted"/>
<dbReference type="GO" id="GO:0004252">
    <property type="term" value="F:serine-type endopeptidase activity"/>
    <property type="evidence" value="ECO:0007669"/>
    <property type="project" value="TreeGrafter"/>
</dbReference>
<dbReference type="RefSeq" id="WP_160603636.1">
    <property type="nucleotide sequence ID" value="NZ_WTYX01000001.1"/>
</dbReference>
<reference evidence="4 5" key="1">
    <citation type="submission" date="2019-12" db="EMBL/GenBank/DDBJ databases">
        <title>Genomic-based taxomic classification of the family Erythrobacteraceae.</title>
        <authorList>
            <person name="Xu L."/>
        </authorList>
    </citation>
    <scope>NUCLEOTIDE SEQUENCE [LARGE SCALE GENOMIC DNA]</scope>
    <source>
        <strain evidence="4 5">KCTC 52763</strain>
    </source>
</reference>
<evidence type="ECO:0000313" key="4">
    <source>
        <dbReference type="EMBL" id="MXO90158.1"/>
    </source>
</evidence>
<dbReference type="EMBL" id="WTYX01000001">
    <property type="protein sequence ID" value="MXO90158.1"/>
    <property type="molecule type" value="Genomic_DNA"/>
</dbReference>
<dbReference type="InterPro" id="IPR029058">
    <property type="entry name" value="AB_hydrolase_fold"/>
</dbReference>
<dbReference type="OrthoDB" id="1094230at2"/>
<dbReference type="Proteomes" id="UP000442714">
    <property type="component" value="Unassembled WGS sequence"/>
</dbReference>
<keyword evidence="2" id="KW-0732">Signal</keyword>
<evidence type="ECO:0000313" key="5">
    <source>
        <dbReference type="Proteomes" id="UP000442714"/>
    </source>
</evidence>
<sequence length="661" mass="72562">MRKRLLTSFLLGGALVAPIAQAETLEETATVFGMREAILDISLSPSGNQIAYIAPAGHSTEAVFIVDLNGNAEPKPIIQFSEENAELTECDWATETRFVCEVAGILKDGSTPVSFSRLLAIGADGSEAKLLTQRTSSRALGFRQNGGDIIALDLEGEQDKILMTRQWIKEVSINTRLANEEEGLGVDEVDVVSGRRSKLERPDENAVAYIADEDGRVRMKVRQPDAVGGMLSDRRLFYFRKPDSRSWELLSRIEVDSQTYSGLYPVAINSAENIAYAFASHNGYEALYTIPLEEGGEPSLLLSREDADVDRLIRIGRDRRVVGASYATERRENAYIDTELKTLSDGLRQALPGKPLITIIGASSDENILMIVASSDTDPGMTYLYDKGSRRLEPLLPLRNHMDGRTLSEMKPVTFPASDGVEVPGYLTLPPGSDGKNLPTIVLPHGGPSSRDEWGFDWLVQFFAARGYAVLQPNYRGSSGYGSDWFGKNGFQAWQTAIGDVNGAGRWMVSQGIADPDKLAIVGWSYGGYAALQSQVLDASLYKAVVAIAPVTDLEQLRSESMRYTSGRLVDSFIGRGDHVRAGSPGRNIDAFKSPVLLVHGDLDLNVDVNQSRVMHDRLEDADKAVKYIEFENVAHSLDATKVRYEMLKEIDTFLSTNMAN</sequence>
<keyword evidence="1 4" id="KW-0378">Hydrolase</keyword>
<accession>A0A844ZQY1</accession>
<evidence type="ECO:0000259" key="3">
    <source>
        <dbReference type="Pfam" id="PF00326"/>
    </source>
</evidence>
<protein>
    <submittedName>
        <fullName evidence="4">Alpha/beta fold hydrolase</fullName>
    </submittedName>
</protein>
<dbReference type="SUPFAM" id="SSF82171">
    <property type="entry name" value="DPP6 N-terminal domain-like"/>
    <property type="match status" value="1"/>
</dbReference>
<dbReference type="PANTHER" id="PTHR42776">
    <property type="entry name" value="SERINE PEPTIDASE S9 FAMILY MEMBER"/>
    <property type="match status" value="1"/>
</dbReference>
<organism evidence="4 5">
    <name type="scientific">Pontixanthobacter aquaemixtae</name>
    <dbReference type="NCBI Taxonomy" id="1958940"/>
    <lineage>
        <taxon>Bacteria</taxon>
        <taxon>Pseudomonadati</taxon>
        <taxon>Pseudomonadota</taxon>
        <taxon>Alphaproteobacteria</taxon>
        <taxon>Sphingomonadales</taxon>
        <taxon>Erythrobacteraceae</taxon>
        <taxon>Pontixanthobacter</taxon>
    </lineage>
</organism>